<sequence>MRVNLKRPLQWVQWASYGLVLFTVHVCVVLPLATLLFHDFYKRLIPNDSMLHIPLSKLYKTNHGSLCLEIDRMGEGDLPVVANDGLTNQRTFLHGGTTYNLDFKIKFYCLTTKEQVLHTVFVELESNHVKMFMREIPVVCARGDAFVETLLSSSRDTALRDKYATQWVNELDVEDAVVIPPQTHNFFLSLKSSSELIFDPDSRIQLRATFKQGLRNFMLKRWIITYLVGITLFQLGILLVFTVVSVATFIAVLKNTNHRSPKRA</sequence>
<feature type="transmembrane region" description="Helical" evidence="1">
    <location>
        <begin position="14"/>
        <end position="37"/>
    </location>
</feature>
<gene>
    <name evidence="2" type="primary">KNAG0B06210</name>
    <name evidence="2" type="ordered locus">KNAG_0B06210</name>
</gene>
<accession>J7S5B9</accession>
<reference evidence="2 3" key="1">
    <citation type="journal article" date="2011" name="Proc. Natl. Acad. Sci. U.S.A.">
        <title>Evolutionary erosion of yeast sex chromosomes by mating-type switching accidents.</title>
        <authorList>
            <person name="Gordon J.L."/>
            <person name="Armisen D."/>
            <person name="Proux-Wera E."/>
            <person name="Oheigeartaigh S.S."/>
            <person name="Byrne K.P."/>
            <person name="Wolfe K.H."/>
        </authorList>
    </citation>
    <scope>NUCLEOTIDE SEQUENCE [LARGE SCALE GENOMIC DNA]</scope>
    <source>
        <strain evidence="3">ATCC MYA-139 / BCRC 22969 / CBS 8797 / CCRC 22969 / KCTC 17520 / NBRC 10181 / NCYC 3082</strain>
    </source>
</reference>
<protein>
    <recommendedName>
        <fullName evidence="4">Seipin</fullName>
    </recommendedName>
</protein>
<dbReference type="KEGG" id="kng:KNAG_0B06210"/>
<evidence type="ECO:0000256" key="1">
    <source>
        <dbReference type="SAM" id="Phobius"/>
    </source>
</evidence>
<dbReference type="EMBL" id="HE978315">
    <property type="protein sequence ID" value="CCK69051.1"/>
    <property type="molecule type" value="Genomic_DNA"/>
</dbReference>
<dbReference type="STRING" id="1071383.J7S5B9"/>
<evidence type="ECO:0000313" key="3">
    <source>
        <dbReference type="Proteomes" id="UP000006310"/>
    </source>
</evidence>
<dbReference type="AlphaFoldDB" id="J7S5B9"/>
<keyword evidence="3" id="KW-1185">Reference proteome</keyword>
<keyword evidence="1" id="KW-0812">Transmembrane</keyword>
<dbReference type="OMA" id="FLQWSSY"/>
<dbReference type="RefSeq" id="XP_022463297.1">
    <property type="nucleotide sequence ID" value="XM_022606620.1"/>
</dbReference>
<keyword evidence="1" id="KW-0472">Membrane</keyword>
<name>J7S5B9_HUIN7</name>
<reference evidence="3" key="2">
    <citation type="submission" date="2012-08" db="EMBL/GenBank/DDBJ databases">
        <title>Genome sequence of Kazachstania naganishii.</title>
        <authorList>
            <person name="Gordon J.L."/>
            <person name="Armisen D."/>
            <person name="Proux-Wera E."/>
            <person name="OhEigeartaigh S.S."/>
            <person name="Byrne K.P."/>
            <person name="Wolfe K.H."/>
        </authorList>
    </citation>
    <scope>NUCLEOTIDE SEQUENCE [LARGE SCALE GENOMIC DNA]</scope>
    <source>
        <strain evidence="3">ATCC MYA-139 / BCRC 22969 / CBS 8797 / CCRC 22969 / KCTC 17520 / NBRC 10181 / NCYC 3082</strain>
    </source>
</reference>
<dbReference type="Proteomes" id="UP000006310">
    <property type="component" value="Chromosome 2"/>
</dbReference>
<dbReference type="HOGENOM" id="CLU_061225_0_0_1"/>
<keyword evidence="1" id="KW-1133">Transmembrane helix</keyword>
<dbReference type="GeneID" id="34524701"/>
<organism evidence="2 3">
    <name type="scientific">Huiozyma naganishii (strain ATCC MYA-139 / BCRC 22969 / CBS 8797 / KCTC 17520 / NBRC 10181 / NCYC 3082 / Yp74L-3)</name>
    <name type="common">Yeast</name>
    <name type="synonym">Kazachstania naganishii</name>
    <dbReference type="NCBI Taxonomy" id="1071383"/>
    <lineage>
        <taxon>Eukaryota</taxon>
        <taxon>Fungi</taxon>
        <taxon>Dikarya</taxon>
        <taxon>Ascomycota</taxon>
        <taxon>Saccharomycotina</taxon>
        <taxon>Saccharomycetes</taxon>
        <taxon>Saccharomycetales</taxon>
        <taxon>Saccharomycetaceae</taxon>
        <taxon>Huiozyma</taxon>
    </lineage>
</organism>
<dbReference type="OrthoDB" id="4053690at2759"/>
<evidence type="ECO:0000313" key="2">
    <source>
        <dbReference type="EMBL" id="CCK69051.1"/>
    </source>
</evidence>
<dbReference type="CDD" id="cd23994">
    <property type="entry name" value="Seipin_Sei1_like"/>
    <property type="match status" value="1"/>
</dbReference>
<proteinExistence type="predicted"/>
<dbReference type="eggNOG" id="ENOG502S0BA">
    <property type="taxonomic scope" value="Eukaryota"/>
</dbReference>
<evidence type="ECO:0008006" key="4">
    <source>
        <dbReference type="Google" id="ProtNLM"/>
    </source>
</evidence>
<feature type="transmembrane region" description="Helical" evidence="1">
    <location>
        <begin position="223"/>
        <end position="253"/>
    </location>
</feature>